<evidence type="ECO:0000313" key="2">
    <source>
        <dbReference type="EMBL" id="QMV86304.1"/>
    </source>
</evidence>
<keyword evidence="1" id="KW-1133">Transmembrane helix</keyword>
<dbReference type="InterPro" id="IPR023908">
    <property type="entry name" value="xxxLxxG_rpt"/>
</dbReference>
<feature type="transmembrane region" description="Helical" evidence="1">
    <location>
        <begin position="416"/>
        <end position="436"/>
    </location>
</feature>
<feature type="transmembrane region" description="Helical" evidence="1">
    <location>
        <begin position="361"/>
        <end position="378"/>
    </location>
</feature>
<gene>
    <name evidence="2" type="ORF">HW450_06275</name>
</gene>
<protein>
    <recommendedName>
        <fullName evidence="4">X-X-X-Leu-X-X-Gly heptad repeat-containing protein</fullName>
    </recommendedName>
</protein>
<proteinExistence type="predicted"/>
<keyword evidence="1" id="KW-0472">Membrane</keyword>
<dbReference type="EMBL" id="CP059833">
    <property type="protein sequence ID" value="QMV86304.1"/>
    <property type="molecule type" value="Genomic_DNA"/>
</dbReference>
<dbReference type="Proteomes" id="UP000515570">
    <property type="component" value="Chromosome"/>
</dbReference>
<feature type="transmembrane region" description="Helical" evidence="1">
    <location>
        <begin position="279"/>
        <end position="300"/>
    </location>
</feature>
<accession>A0A7G5FI63</accession>
<dbReference type="AlphaFoldDB" id="A0A7G5FI63"/>
<dbReference type="NCBIfam" id="TIGR03057">
    <property type="entry name" value="xxxLxxG_by_4"/>
    <property type="match status" value="2"/>
</dbReference>
<keyword evidence="1" id="KW-0812">Transmembrane</keyword>
<evidence type="ECO:0000256" key="1">
    <source>
        <dbReference type="SAM" id="Phobius"/>
    </source>
</evidence>
<organism evidence="2 3">
    <name type="scientific">Corynebacterium hindlerae</name>
    <dbReference type="NCBI Taxonomy" id="699041"/>
    <lineage>
        <taxon>Bacteria</taxon>
        <taxon>Bacillati</taxon>
        <taxon>Actinomycetota</taxon>
        <taxon>Actinomycetes</taxon>
        <taxon>Mycobacteriales</taxon>
        <taxon>Corynebacteriaceae</taxon>
        <taxon>Corynebacterium</taxon>
    </lineage>
</organism>
<name>A0A7G5FI63_9CORY</name>
<feature type="transmembrane region" description="Helical" evidence="1">
    <location>
        <begin position="307"/>
        <end position="325"/>
    </location>
</feature>
<sequence length="444" mass="45233">MSLLRRLLLTLLLLLPLIGGAVYAAVAKIEPAATWSAEPAAAPGATDLVPARRAAGEAASQAGLLKGATGELTKGSGQLADGVGQLHEGSTAALTGANELSAGLVKLQAGTGQLGDGAVKVADGVAQAVDQVQSLALLQTQIIAEIDKADAELAPRWDPQSKELRNRLGEFRKQVDGFKLDGAMVDQLAALRSGSREIANQLAVPGNSYHDGIYTATKGSKELAAGLAELDKGLAEASTGAGGLRDGATKIDGMATNNKEKIGSVQRALPADPEPTATVVPLLVPLLGFLIAAVVMVGASFSNRWRWLLAVVLGAVLVLVLGTSLTPLVGAGLVGIVILAGLTAALFSNALVRLFGTRGRYAGYGFLLIQAGIVGWVWKQASGASVSSVWNVLAHLMPMHYATASLSALGNSGSHLILGASCAVLAAIAALSGLVLKVVPVREP</sequence>
<reference evidence="2 3" key="1">
    <citation type="submission" date="2020-07" db="EMBL/GenBank/DDBJ databases">
        <title>non toxigenic Corynebacterium sp. nov from a clinical source.</title>
        <authorList>
            <person name="Bernier A.-M."/>
            <person name="Bernard K."/>
        </authorList>
    </citation>
    <scope>NUCLEOTIDE SEQUENCE [LARGE SCALE GENOMIC DNA]</scope>
    <source>
        <strain evidence="3">NML 93-0612</strain>
    </source>
</reference>
<evidence type="ECO:0000313" key="3">
    <source>
        <dbReference type="Proteomes" id="UP000515570"/>
    </source>
</evidence>
<feature type="transmembrane region" description="Helical" evidence="1">
    <location>
        <begin position="331"/>
        <end position="352"/>
    </location>
</feature>
<dbReference type="RefSeq" id="WP_182387113.1">
    <property type="nucleotide sequence ID" value="NZ_CP059833.1"/>
</dbReference>
<evidence type="ECO:0008006" key="4">
    <source>
        <dbReference type="Google" id="ProtNLM"/>
    </source>
</evidence>
<keyword evidence="3" id="KW-1185">Reference proteome</keyword>